<dbReference type="STRING" id="1291052.FC18_GL000202"/>
<accession>A0A0R1ZMJ3</accession>
<dbReference type="EMBL" id="AYYO01000008">
    <property type="protein sequence ID" value="KRM56225.1"/>
    <property type="molecule type" value="Genomic_DNA"/>
</dbReference>
<protein>
    <submittedName>
        <fullName evidence="1">Uncharacterized protein</fullName>
    </submittedName>
</protein>
<name>A0A0R1ZMJ3_9LACO</name>
<sequence>MIVNEQEQQQLALITANLKTARQFTYTLMDSIGELENALSEDSMPATTASSLTLREEHPKMTAAVINAANIMDNLLELLNTITEAVYLDKKHGSHLAGIETDSAGKLELVTTFREGTTGVNPDSVAGLSIVDDAPHSKATESPASPNNQDAVLDLTEQGSNIMHMLMVALDELSTFNPPASVAELTNNQLTDLGRKTAVHFTGMNLLLLHVLDMLAQQQEKTRDMLATGKEAQHAKD</sequence>
<gene>
    <name evidence="1" type="ORF">FC18_GL000202</name>
</gene>
<dbReference type="AlphaFoldDB" id="A0A0R1ZMJ3"/>
<comment type="caution">
    <text evidence="1">The sequence shown here is derived from an EMBL/GenBank/DDBJ whole genome shotgun (WGS) entry which is preliminary data.</text>
</comment>
<keyword evidence="2" id="KW-1185">Reference proteome</keyword>
<proteinExistence type="predicted"/>
<dbReference type="RefSeq" id="WP_054679902.1">
    <property type="nucleotide sequence ID" value="NZ_AYYO01000008.1"/>
</dbReference>
<dbReference type="Proteomes" id="UP000051679">
    <property type="component" value="Unassembled WGS sequence"/>
</dbReference>
<evidence type="ECO:0000313" key="2">
    <source>
        <dbReference type="Proteomes" id="UP000051679"/>
    </source>
</evidence>
<dbReference type="PATRIC" id="fig|1291052.5.peg.208"/>
<evidence type="ECO:0000313" key="1">
    <source>
        <dbReference type="EMBL" id="KRM56225.1"/>
    </source>
</evidence>
<organism evidence="1 2">
    <name type="scientific">Lacticaseibacillus sharpeae JCM 1186 = DSM 20505</name>
    <dbReference type="NCBI Taxonomy" id="1291052"/>
    <lineage>
        <taxon>Bacteria</taxon>
        <taxon>Bacillati</taxon>
        <taxon>Bacillota</taxon>
        <taxon>Bacilli</taxon>
        <taxon>Lactobacillales</taxon>
        <taxon>Lactobacillaceae</taxon>
        <taxon>Lacticaseibacillus</taxon>
    </lineage>
</organism>
<reference evidence="1 2" key="1">
    <citation type="journal article" date="2015" name="Genome Announc.">
        <title>Expanding the biotechnology potential of lactobacilli through comparative genomics of 213 strains and associated genera.</title>
        <authorList>
            <person name="Sun Z."/>
            <person name="Harris H.M."/>
            <person name="McCann A."/>
            <person name="Guo C."/>
            <person name="Argimon S."/>
            <person name="Zhang W."/>
            <person name="Yang X."/>
            <person name="Jeffery I.B."/>
            <person name="Cooney J.C."/>
            <person name="Kagawa T.F."/>
            <person name="Liu W."/>
            <person name="Song Y."/>
            <person name="Salvetti E."/>
            <person name="Wrobel A."/>
            <person name="Rasinkangas P."/>
            <person name="Parkhill J."/>
            <person name="Rea M.C."/>
            <person name="O'Sullivan O."/>
            <person name="Ritari J."/>
            <person name="Douillard F.P."/>
            <person name="Paul Ross R."/>
            <person name="Yang R."/>
            <person name="Briner A.E."/>
            <person name="Felis G.E."/>
            <person name="de Vos W.M."/>
            <person name="Barrangou R."/>
            <person name="Klaenhammer T.R."/>
            <person name="Caufield P.W."/>
            <person name="Cui Y."/>
            <person name="Zhang H."/>
            <person name="O'Toole P.W."/>
        </authorList>
    </citation>
    <scope>NUCLEOTIDE SEQUENCE [LARGE SCALE GENOMIC DNA]</scope>
    <source>
        <strain evidence="1 2">DSM 20505</strain>
    </source>
</reference>